<evidence type="ECO:0000256" key="1">
    <source>
        <dbReference type="SAM" id="MobiDB-lite"/>
    </source>
</evidence>
<organism evidence="3">
    <name type="scientific">Drosophila sechellia</name>
    <name type="common">Fruit fly</name>
    <dbReference type="NCBI Taxonomy" id="7238"/>
    <lineage>
        <taxon>Eukaryota</taxon>
        <taxon>Metazoa</taxon>
        <taxon>Ecdysozoa</taxon>
        <taxon>Arthropoda</taxon>
        <taxon>Hexapoda</taxon>
        <taxon>Insecta</taxon>
        <taxon>Pterygota</taxon>
        <taxon>Neoptera</taxon>
        <taxon>Endopterygota</taxon>
        <taxon>Diptera</taxon>
        <taxon>Brachycera</taxon>
        <taxon>Muscomorpha</taxon>
        <taxon>Ephydroidea</taxon>
        <taxon>Drosophilidae</taxon>
        <taxon>Drosophila</taxon>
        <taxon>Sophophora</taxon>
    </lineage>
</organism>
<gene>
    <name evidence="2" type="primary">Dsec\GM23049</name>
    <name evidence="2" type="ORF">Dsec_GM23049</name>
</gene>
<protein>
    <submittedName>
        <fullName evidence="2">GM23049</fullName>
    </submittedName>
</protein>
<accession>B4I6A5</accession>
<name>B4I6A5_DROSE</name>
<dbReference type="EMBL" id="CH480823">
    <property type="protein sequence ID" value="EDW56311.1"/>
    <property type="molecule type" value="Genomic_DNA"/>
</dbReference>
<dbReference type="AlphaFoldDB" id="B4I6A5"/>
<feature type="region of interest" description="Disordered" evidence="1">
    <location>
        <begin position="11"/>
        <end position="49"/>
    </location>
</feature>
<sequence>MRVLRQLLSQIAKESQQDPSGDDRSADFPGNRQSSIGHRQSRPCRTPAQPALSCHISRGYMVWNRCRDTRSFAASGRARTKGSAADTLDLLEVCVYNVQLRAARSRDILVGLASWFPYQYGHAPHSCRSSSSSWCLEESSTSENSRVLCGLVFKVVLCDCDIP</sequence>
<dbReference type="Proteomes" id="UP000001292">
    <property type="component" value="Unassembled WGS sequence"/>
</dbReference>
<proteinExistence type="predicted"/>
<keyword evidence="3" id="KW-1185">Reference proteome</keyword>
<reference evidence="2 3" key="1">
    <citation type="journal article" date="2007" name="Nature">
        <title>Evolution of genes and genomes on the Drosophila phylogeny.</title>
        <authorList>
            <consortium name="Drosophila 12 Genomes Consortium"/>
            <person name="Clark A.G."/>
            <person name="Eisen M.B."/>
            <person name="Smith D.R."/>
            <person name="Bergman C.M."/>
            <person name="Oliver B."/>
            <person name="Markow T.A."/>
            <person name="Kaufman T.C."/>
            <person name="Kellis M."/>
            <person name="Gelbart W."/>
            <person name="Iyer V.N."/>
            <person name="Pollard D.A."/>
            <person name="Sackton T.B."/>
            <person name="Larracuente A.M."/>
            <person name="Singh N.D."/>
            <person name="Abad J.P."/>
            <person name="Abt D.N."/>
            <person name="Adryan B."/>
            <person name="Aguade M."/>
            <person name="Akashi H."/>
            <person name="Anderson W.W."/>
            <person name="Aquadro C.F."/>
            <person name="Ardell D.H."/>
            <person name="Arguello R."/>
            <person name="Artieri C.G."/>
            <person name="Barbash D.A."/>
            <person name="Barker D."/>
            <person name="Barsanti P."/>
            <person name="Batterham P."/>
            <person name="Batzoglou S."/>
            <person name="Begun D."/>
            <person name="Bhutkar A."/>
            <person name="Blanco E."/>
            <person name="Bosak S.A."/>
            <person name="Bradley R.K."/>
            <person name="Brand A.D."/>
            <person name="Brent M.R."/>
            <person name="Brooks A.N."/>
            <person name="Brown R.H."/>
            <person name="Butlin R.K."/>
            <person name="Caggese C."/>
            <person name="Calvi B.R."/>
            <person name="Bernardo de Carvalho A."/>
            <person name="Caspi A."/>
            <person name="Castrezana S."/>
            <person name="Celniker S.E."/>
            <person name="Chang J.L."/>
            <person name="Chapple C."/>
            <person name="Chatterji S."/>
            <person name="Chinwalla A."/>
            <person name="Civetta A."/>
            <person name="Clifton S.W."/>
            <person name="Comeron J.M."/>
            <person name="Costello J.C."/>
            <person name="Coyne J.A."/>
            <person name="Daub J."/>
            <person name="David R.G."/>
            <person name="Delcher A.L."/>
            <person name="Delehaunty K."/>
            <person name="Do C.B."/>
            <person name="Ebling H."/>
            <person name="Edwards K."/>
            <person name="Eickbush T."/>
            <person name="Evans J.D."/>
            <person name="Filipski A."/>
            <person name="Findeiss S."/>
            <person name="Freyhult E."/>
            <person name="Fulton L."/>
            <person name="Fulton R."/>
            <person name="Garcia A.C."/>
            <person name="Gardiner A."/>
            <person name="Garfield D.A."/>
            <person name="Garvin B.E."/>
            <person name="Gibson G."/>
            <person name="Gilbert D."/>
            <person name="Gnerre S."/>
            <person name="Godfrey J."/>
            <person name="Good R."/>
            <person name="Gotea V."/>
            <person name="Gravely B."/>
            <person name="Greenberg A.J."/>
            <person name="Griffiths-Jones S."/>
            <person name="Gross S."/>
            <person name="Guigo R."/>
            <person name="Gustafson E.A."/>
            <person name="Haerty W."/>
            <person name="Hahn M.W."/>
            <person name="Halligan D.L."/>
            <person name="Halpern A.L."/>
            <person name="Halter G.M."/>
            <person name="Han M.V."/>
            <person name="Heger A."/>
            <person name="Hillier L."/>
            <person name="Hinrichs A.S."/>
            <person name="Holmes I."/>
            <person name="Hoskins R.A."/>
            <person name="Hubisz M.J."/>
            <person name="Hultmark D."/>
            <person name="Huntley M.A."/>
            <person name="Jaffe D.B."/>
            <person name="Jagadeeshan S."/>
            <person name="Jeck W.R."/>
            <person name="Johnson J."/>
            <person name="Jones C.D."/>
            <person name="Jordan W.C."/>
            <person name="Karpen G.H."/>
            <person name="Kataoka E."/>
            <person name="Keightley P.D."/>
            <person name="Kheradpour P."/>
            <person name="Kirkness E.F."/>
            <person name="Koerich L.B."/>
            <person name="Kristiansen K."/>
            <person name="Kudrna D."/>
            <person name="Kulathinal R.J."/>
            <person name="Kumar S."/>
            <person name="Kwok R."/>
            <person name="Lander E."/>
            <person name="Langley C.H."/>
            <person name="Lapoint R."/>
            <person name="Lazzaro B.P."/>
            <person name="Lee S.J."/>
            <person name="Levesque L."/>
            <person name="Li R."/>
            <person name="Lin C.F."/>
            <person name="Lin M.F."/>
            <person name="Lindblad-Toh K."/>
            <person name="Llopart A."/>
            <person name="Long M."/>
            <person name="Low L."/>
            <person name="Lozovsky E."/>
            <person name="Lu J."/>
            <person name="Luo M."/>
            <person name="Machado C.A."/>
            <person name="Makalowski W."/>
            <person name="Marzo M."/>
            <person name="Matsuda M."/>
            <person name="Matzkin L."/>
            <person name="McAllister B."/>
            <person name="McBride C.S."/>
            <person name="McKernan B."/>
            <person name="McKernan K."/>
            <person name="Mendez-Lago M."/>
            <person name="Minx P."/>
            <person name="Mollenhauer M.U."/>
            <person name="Montooth K."/>
            <person name="Mount S.M."/>
            <person name="Mu X."/>
            <person name="Myers E."/>
            <person name="Negre B."/>
            <person name="Newfeld S."/>
            <person name="Nielsen R."/>
            <person name="Noor M.A."/>
            <person name="O'Grady P."/>
            <person name="Pachter L."/>
            <person name="Papaceit M."/>
            <person name="Parisi M.J."/>
            <person name="Parisi M."/>
            <person name="Parts L."/>
            <person name="Pedersen J.S."/>
            <person name="Pesole G."/>
            <person name="Phillippy A.M."/>
            <person name="Ponting C.P."/>
            <person name="Pop M."/>
            <person name="Porcelli D."/>
            <person name="Powell J.R."/>
            <person name="Prohaska S."/>
            <person name="Pruitt K."/>
            <person name="Puig M."/>
            <person name="Quesneville H."/>
            <person name="Ram K.R."/>
            <person name="Rand D."/>
            <person name="Rasmussen M.D."/>
            <person name="Reed L.K."/>
            <person name="Reenan R."/>
            <person name="Reily A."/>
            <person name="Remington K.A."/>
            <person name="Rieger T.T."/>
            <person name="Ritchie M.G."/>
            <person name="Robin C."/>
            <person name="Rogers Y.H."/>
            <person name="Rohde C."/>
            <person name="Rozas J."/>
            <person name="Rubenfield M.J."/>
            <person name="Ruiz A."/>
            <person name="Russo S."/>
            <person name="Salzberg S.L."/>
            <person name="Sanchez-Gracia A."/>
            <person name="Saranga D.J."/>
            <person name="Sato H."/>
            <person name="Schaeffer S.W."/>
            <person name="Schatz M.C."/>
            <person name="Schlenke T."/>
            <person name="Schwartz R."/>
            <person name="Segarra C."/>
            <person name="Singh R.S."/>
            <person name="Sirot L."/>
            <person name="Sirota M."/>
            <person name="Sisneros N.B."/>
            <person name="Smith C.D."/>
            <person name="Smith T.F."/>
            <person name="Spieth J."/>
            <person name="Stage D.E."/>
            <person name="Stark A."/>
            <person name="Stephan W."/>
            <person name="Strausberg R.L."/>
            <person name="Strempel S."/>
            <person name="Sturgill D."/>
            <person name="Sutton G."/>
            <person name="Sutton G.G."/>
            <person name="Tao W."/>
            <person name="Teichmann S."/>
            <person name="Tobari Y.N."/>
            <person name="Tomimura Y."/>
            <person name="Tsolas J.M."/>
            <person name="Valente V.L."/>
            <person name="Venter E."/>
            <person name="Venter J.C."/>
            <person name="Vicario S."/>
            <person name="Vieira F.G."/>
            <person name="Vilella A.J."/>
            <person name="Villasante A."/>
            <person name="Walenz B."/>
            <person name="Wang J."/>
            <person name="Wasserman M."/>
            <person name="Watts T."/>
            <person name="Wilson D."/>
            <person name="Wilson R.K."/>
            <person name="Wing R.A."/>
            <person name="Wolfner M.F."/>
            <person name="Wong A."/>
            <person name="Wong G.K."/>
            <person name="Wu C.I."/>
            <person name="Wu G."/>
            <person name="Yamamoto D."/>
            <person name="Yang H.P."/>
            <person name="Yang S.P."/>
            <person name="Yorke J.A."/>
            <person name="Yoshida K."/>
            <person name="Zdobnov E."/>
            <person name="Zhang P."/>
            <person name="Zhang Y."/>
            <person name="Zimin A.V."/>
            <person name="Baldwin J."/>
            <person name="Abdouelleil A."/>
            <person name="Abdulkadir J."/>
            <person name="Abebe A."/>
            <person name="Abera B."/>
            <person name="Abreu J."/>
            <person name="Acer S.C."/>
            <person name="Aftuck L."/>
            <person name="Alexander A."/>
            <person name="An P."/>
            <person name="Anderson E."/>
            <person name="Anderson S."/>
            <person name="Arachi H."/>
            <person name="Azer M."/>
            <person name="Bachantsang P."/>
            <person name="Barry A."/>
            <person name="Bayul T."/>
            <person name="Berlin A."/>
            <person name="Bessette D."/>
            <person name="Bloom T."/>
            <person name="Blye J."/>
            <person name="Boguslavskiy L."/>
            <person name="Bonnet C."/>
            <person name="Boukhgalter B."/>
            <person name="Bourzgui I."/>
            <person name="Brown A."/>
            <person name="Cahill P."/>
            <person name="Channer S."/>
            <person name="Cheshatsang Y."/>
            <person name="Chuda L."/>
            <person name="Citroen M."/>
            <person name="Collymore A."/>
            <person name="Cooke P."/>
            <person name="Costello M."/>
            <person name="D'Aco K."/>
            <person name="Daza R."/>
            <person name="De Haan G."/>
            <person name="DeGray S."/>
            <person name="DeMaso C."/>
            <person name="Dhargay N."/>
            <person name="Dooley K."/>
            <person name="Dooley E."/>
            <person name="Doricent M."/>
            <person name="Dorje P."/>
            <person name="Dorjee K."/>
            <person name="Dupes A."/>
            <person name="Elong R."/>
            <person name="Falk J."/>
            <person name="Farina A."/>
            <person name="Faro S."/>
            <person name="Ferguson D."/>
            <person name="Fisher S."/>
            <person name="Foley C.D."/>
            <person name="Franke A."/>
            <person name="Friedrich D."/>
            <person name="Gadbois L."/>
            <person name="Gearin G."/>
            <person name="Gearin C.R."/>
            <person name="Giannoukos G."/>
            <person name="Goode T."/>
            <person name="Graham J."/>
            <person name="Grandbois E."/>
            <person name="Grewal S."/>
            <person name="Gyaltsen K."/>
            <person name="Hafez N."/>
            <person name="Hagos B."/>
            <person name="Hall J."/>
            <person name="Henson C."/>
            <person name="Hollinger A."/>
            <person name="Honan T."/>
            <person name="Huard M.D."/>
            <person name="Hughes L."/>
            <person name="Hurhula B."/>
            <person name="Husby M.E."/>
            <person name="Kamat A."/>
            <person name="Kanga B."/>
            <person name="Kashin S."/>
            <person name="Khazanovich D."/>
            <person name="Kisner P."/>
            <person name="Lance K."/>
            <person name="Lara M."/>
            <person name="Lee W."/>
            <person name="Lennon N."/>
            <person name="Letendre F."/>
            <person name="LeVine R."/>
            <person name="Lipovsky A."/>
            <person name="Liu X."/>
            <person name="Liu J."/>
            <person name="Liu S."/>
            <person name="Lokyitsang T."/>
            <person name="Lokyitsang Y."/>
            <person name="Lubonja R."/>
            <person name="Lui A."/>
            <person name="MacDonald P."/>
            <person name="Magnisalis V."/>
            <person name="Maru K."/>
            <person name="Matthews C."/>
            <person name="McCusker W."/>
            <person name="McDonough S."/>
            <person name="Mehta T."/>
            <person name="Meldrim J."/>
            <person name="Meneus L."/>
            <person name="Mihai O."/>
            <person name="Mihalev A."/>
            <person name="Mihova T."/>
            <person name="Mittelman R."/>
            <person name="Mlenga V."/>
            <person name="Montmayeur A."/>
            <person name="Mulrain L."/>
            <person name="Navidi A."/>
            <person name="Naylor J."/>
            <person name="Negash T."/>
            <person name="Nguyen T."/>
            <person name="Nguyen N."/>
            <person name="Nicol R."/>
            <person name="Norbu C."/>
            <person name="Norbu N."/>
            <person name="Novod N."/>
            <person name="O'Neill B."/>
            <person name="Osman S."/>
            <person name="Markiewicz E."/>
            <person name="Oyono O.L."/>
            <person name="Patti C."/>
            <person name="Phunkhang P."/>
            <person name="Pierre F."/>
            <person name="Priest M."/>
            <person name="Raghuraman S."/>
            <person name="Rege F."/>
            <person name="Reyes R."/>
            <person name="Rise C."/>
            <person name="Rogov P."/>
            <person name="Ross K."/>
            <person name="Ryan E."/>
            <person name="Settipalli S."/>
            <person name="Shea T."/>
            <person name="Sherpa N."/>
            <person name="Shi L."/>
            <person name="Shih D."/>
            <person name="Sparrow T."/>
            <person name="Spaulding J."/>
            <person name="Stalker J."/>
            <person name="Stange-Thomann N."/>
            <person name="Stavropoulos S."/>
            <person name="Stone C."/>
            <person name="Strader C."/>
            <person name="Tesfaye S."/>
            <person name="Thomson T."/>
            <person name="Thoulutsang Y."/>
            <person name="Thoulutsang D."/>
            <person name="Topham K."/>
            <person name="Topping I."/>
            <person name="Tsamla T."/>
            <person name="Vassiliev H."/>
            <person name="Vo A."/>
            <person name="Wangchuk T."/>
            <person name="Wangdi T."/>
            <person name="Weiand M."/>
            <person name="Wilkinson J."/>
            <person name="Wilson A."/>
            <person name="Yadav S."/>
            <person name="Young G."/>
            <person name="Yu Q."/>
            <person name="Zembek L."/>
            <person name="Zhong D."/>
            <person name="Zimmer A."/>
            <person name="Zwirko Z."/>
            <person name="Jaffe D.B."/>
            <person name="Alvarez P."/>
            <person name="Brockman W."/>
            <person name="Butler J."/>
            <person name="Chin C."/>
            <person name="Gnerre S."/>
            <person name="Grabherr M."/>
            <person name="Kleber M."/>
            <person name="Mauceli E."/>
            <person name="MacCallum I."/>
        </authorList>
    </citation>
    <scope>NUCLEOTIDE SEQUENCE [LARGE SCALE GENOMIC DNA]</scope>
    <source>
        <strain evidence="3">Rob3c / Tucson 14021-0248.25</strain>
    </source>
</reference>
<dbReference type="HOGENOM" id="CLU_1628797_0_0_1"/>
<evidence type="ECO:0000313" key="2">
    <source>
        <dbReference type="EMBL" id="EDW56311.1"/>
    </source>
</evidence>
<evidence type="ECO:0000313" key="3">
    <source>
        <dbReference type="Proteomes" id="UP000001292"/>
    </source>
</evidence>